<sequence>MDSDHRSAAAPLWSTPPEDLARAIAKRPGMYLGGASYERAIGFLTGVASIASAPSSSASTGVAPEEFSAGSTSDLLVRIAALRRDPDINEREAILALEPLLAETLASLQESDGA</sequence>
<dbReference type="OrthoDB" id="4551474at2"/>
<dbReference type="AlphaFoldDB" id="A0A255GW60"/>
<reference evidence="1 2" key="1">
    <citation type="submission" date="2017-07" db="EMBL/GenBank/DDBJ databases">
        <title>Draft whole genome sequences of clinical Proprionibacteriaceae strains.</title>
        <authorList>
            <person name="Bernier A.-M."/>
            <person name="Bernard K."/>
            <person name="Domingo M.-C."/>
        </authorList>
    </citation>
    <scope>NUCLEOTIDE SEQUENCE [LARGE SCALE GENOMIC DNA]</scope>
    <source>
        <strain evidence="1 2">NML 030167</strain>
    </source>
</reference>
<accession>A0A255GW60</accession>
<dbReference type="Proteomes" id="UP000215896">
    <property type="component" value="Unassembled WGS sequence"/>
</dbReference>
<dbReference type="EMBL" id="NMVO01000001">
    <property type="protein sequence ID" value="OYO17534.1"/>
    <property type="molecule type" value="Genomic_DNA"/>
</dbReference>
<name>A0A255GW60_9ACTN</name>
<protein>
    <submittedName>
        <fullName evidence="1">Uncharacterized protein</fullName>
    </submittedName>
</protein>
<evidence type="ECO:0000313" key="2">
    <source>
        <dbReference type="Proteomes" id="UP000215896"/>
    </source>
</evidence>
<evidence type="ECO:0000313" key="1">
    <source>
        <dbReference type="EMBL" id="OYO17534.1"/>
    </source>
</evidence>
<keyword evidence="2" id="KW-1185">Reference proteome</keyword>
<dbReference type="RefSeq" id="WP_094404367.1">
    <property type="nucleotide sequence ID" value="NZ_NMVO01000001.1"/>
</dbReference>
<proteinExistence type="predicted"/>
<gene>
    <name evidence="1" type="ORF">CGZ94_01110</name>
</gene>
<organism evidence="1 2">
    <name type="scientific">Enemella evansiae</name>
    <dbReference type="NCBI Taxonomy" id="2016499"/>
    <lineage>
        <taxon>Bacteria</taxon>
        <taxon>Bacillati</taxon>
        <taxon>Actinomycetota</taxon>
        <taxon>Actinomycetes</taxon>
        <taxon>Propionibacteriales</taxon>
        <taxon>Propionibacteriaceae</taxon>
        <taxon>Enemella</taxon>
    </lineage>
</organism>
<accession>A0A4R6LQ51</accession>
<comment type="caution">
    <text evidence="1">The sequence shown here is derived from an EMBL/GenBank/DDBJ whole genome shotgun (WGS) entry which is preliminary data.</text>
</comment>